<dbReference type="InterPro" id="IPR029058">
    <property type="entry name" value="AB_hydrolase_fold"/>
</dbReference>
<sequence>MNKTTNHAPIPAANEAILTALRKVHNIASPASTAPEDLKRQRLGQEALGRLLTPPIGFSWEPFEVDGIPAAWVRPEGGHDRSKMILYCHGGGYTSGTLGYARLLASRMALATGYEVLAFQYRLAPEHTYPEALEDARLIWEYLMFLGWGAREIILAGDSAGGNLALELALDLRNAQRMLPSRLILFSPWTDMTATADSYTECADKDPLLTREYIEAVREAYAPGADWHEACYSPLFADLRGLPPTLIQVGGREILRDDSTRLYQKLQEARVPAVLQTWPDMWHVFQMFPLKAAGEAMGQMAQFLENLR</sequence>
<dbReference type="PROSITE" id="PS01174">
    <property type="entry name" value="LIPASE_GDXG_SER"/>
    <property type="match status" value="1"/>
</dbReference>
<dbReference type="PANTHER" id="PTHR48081">
    <property type="entry name" value="AB HYDROLASE SUPERFAMILY PROTEIN C4A8.06C"/>
    <property type="match status" value="1"/>
</dbReference>
<dbReference type="AlphaFoldDB" id="A0A921LNW6"/>
<evidence type="ECO:0000313" key="5">
    <source>
        <dbReference type="EMBL" id="HJG28182.1"/>
    </source>
</evidence>
<comment type="caution">
    <text evidence="5">The sequence shown here is derived from an EMBL/GenBank/DDBJ whole genome shotgun (WGS) entry which is preliminary data.</text>
</comment>
<proteinExistence type="inferred from homology"/>
<dbReference type="PANTHER" id="PTHR48081:SF30">
    <property type="entry name" value="ACETYL-HYDROLASE LIPR-RELATED"/>
    <property type="match status" value="1"/>
</dbReference>
<name>A0A921LNW6_9FIRM</name>
<organism evidence="5 6">
    <name type="scientific">Subdoligranulum variabile</name>
    <dbReference type="NCBI Taxonomy" id="214851"/>
    <lineage>
        <taxon>Bacteria</taxon>
        <taxon>Bacillati</taxon>
        <taxon>Bacillota</taxon>
        <taxon>Clostridia</taxon>
        <taxon>Eubacteriales</taxon>
        <taxon>Oscillospiraceae</taxon>
        <taxon>Subdoligranulum</taxon>
    </lineage>
</organism>
<evidence type="ECO:0000313" key="6">
    <source>
        <dbReference type="Proteomes" id="UP000782880"/>
    </source>
</evidence>
<feature type="active site" evidence="3">
    <location>
        <position position="159"/>
    </location>
</feature>
<evidence type="ECO:0000256" key="3">
    <source>
        <dbReference type="PROSITE-ProRule" id="PRU10038"/>
    </source>
</evidence>
<dbReference type="Gene3D" id="3.40.50.1820">
    <property type="entry name" value="alpha/beta hydrolase"/>
    <property type="match status" value="1"/>
</dbReference>
<dbReference type="SUPFAM" id="SSF53474">
    <property type="entry name" value="alpha/beta-Hydrolases"/>
    <property type="match status" value="1"/>
</dbReference>
<dbReference type="InterPro" id="IPR050300">
    <property type="entry name" value="GDXG_lipolytic_enzyme"/>
</dbReference>
<dbReference type="InterPro" id="IPR033140">
    <property type="entry name" value="Lipase_GDXG_put_SER_AS"/>
</dbReference>
<evidence type="ECO:0000259" key="4">
    <source>
        <dbReference type="Pfam" id="PF07859"/>
    </source>
</evidence>
<evidence type="ECO:0000256" key="1">
    <source>
        <dbReference type="ARBA" id="ARBA00010515"/>
    </source>
</evidence>
<comment type="similarity">
    <text evidence="1">Belongs to the 'GDXG' lipolytic enzyme family.</text>
</comment>
<dbReference type="InterPro" id="IPR013094">
    <property type="entry name" value="AB_hydrolase_3"/>
</dbReference>
<feature type="domain" description="Alpha/beta hydrolase fold-3" evidence="4">
    <location>
        <begin position="85"/>
        <end position="286"/>
    </location>
</feature>
<protein>
    <submittedName>
        <fullName evidence="5">Alpha/beta hydrolase</fullName>
    </submittedName>
</protein>
<keyword evidence="2 5" id="KW-0378">Hydrolase</keyword>
<accession>A0A921LNW6</accession>
<dbReference type="EMBL" id="DYVE01000156">
    <property type="protein sequence ID" value="HJG28182.1"/>
    <property type="molecule type" value="Genomic_DNA"/>
</dbReference>
<reference evidence="5" key="1">
    <citation type="journal article" date="2021" name="PeerJ">
        <title>Extensive microbial diversity within the chicken gut microbiome revealed by metagenomics and culture.</title>
        <authorList>
            <person name="Gilroy R."/>
            <person name="Ravi A."/>
            <person name="Getino M."/>
            <person name="Pursley I."/>
            <person name="Horton D.L."/>
            <person name="Alikhan N.F."/>
            <person name="Baker D."/>
            <person name="Gharbi K."/>
            <person name="Hall N."/>
            <person name="Watson M."/>
            <person name="Adriaenssens E.M."/>
            <person name="Foster-Nyarko E."/>
            <person name="Jarju S."/>
            <person name="Secka A."/>
            <person name="Antonio M."/>
            <person name="Oren A."/>
            <person name="Chaudhuri R.R."/>
            <person name="La Ragione R."/>
            <person name="Hildebrand F."/>
            <person name="Pallen M.J."/>
        </authorList>
    </citation>
    <scope>NUCLEOTIDE SEQUENCE</scope>
    <source>
        <strain evidence="5">ChiBcec21-2208</strain>
    </source>
</reference>
<reference evidence="5" key="2">
    <citation type="submission" date="2021-09" db="EMBL/GenBank/DDBJ databases">
        <authorList>
            <person name="Gilroy R."/>
        </authorList>
    </citation>
    <scope>NUCLEOTIDE SEQUENCE</scope>
    <source>
        <strain evidence="5">ChiBcec21-2208</strain>
    </source>
</reference>
<dbReference type="GO" id="GO:0004806">
    <property type="term" value="F:triacylglycerol lipase activity"/>
    <property type="evidence" value="ECO:0007669"/>
    <property type="project" value="TreeGrafter"/>
</dbReference>
<dbReference type="Pfam" id="PF07859">
    <property type="entry name" value="Abhydrolase_3"/>
    <property type="match status" value="1"/>
</dbReference>
<dbReference type="Proteomes" id="UP000782880">
    <property type="component" value="Unassembled WGS sequence"/>
</dbReference>
<evidence type="ECO:0000256" key="2">
    <source>
        <dbReference type="ARBA" id="ARBA00022801"/>
    </source>
</evidence>
<gene>
    <name evidence="5" type="ORF">K8V20_06015</name>
</gene>